<dbReference type="Proteomes" id="UP000501690">
    <property type="component" value="Linkage Group LG6"/>
</dbReference>
<gene>
    <name evidence="1" type="ORF">DEO72_LG6g850</name>
</gene>
<dbReference type="AlphaFoldDB" id="A0A4D6M6J6"/>
<sequence length="283" mass="31138">MYVPLGGASEFTQFWVLVFELPGGESDPSGGAGCMILFLIYFRVFRGMLTFSFEWYVGYIVTDAPPGRFSLAARRYQRHRDVGRIGEGMSGVEVRGKHAKGRLNYASFTRVGRWERWIGNLEWGKFVHTDLCKNIIQCVITGSAPPGGVWNPVALEGRWRLAVRREPPGGLNLFHQAVLVGAPGACVAGYELFMDGVTCDDMSGEVHTKLLSRGDTSGWVRMFRAHVERCQVRRAGLRAGSFVEAGPRAGSSPFLFVCGDDRVIRYTGADVDTGGAEDAQMAE</sequence>
<proteinExistence type="predicted"/>
<protein>
    <submittedName>
        <fullName evidence="1">Uncharacterized protein</fullName>
    </submittedName>
</protein>
<evidence type="ECO:0000313" key="1">
    <source>
        <dbReference type="EMBL" id="QCD96148.1"/>
    </source>
</evidence>
<name>A0A4D6M6J6_VIGUN</name>
<reference evidence="1 2" key="1">
    <citation type="submission" date="2019-04" db="EMBL/GenBank/DDBJ databases">
        <title>An improved genome assembly and genetic linkage map for asparagus bean, Vigna unguiculata ssp. sesquipedialis.</title>
        <authorList>
            <person name="Xia Q."/>
            <person name="Zhang R."/>
            <person name="Dong Y."/>
        </authorList>
    </citation>
    <scope>NUCLEOTIDE SEQUENCE [LARGE SCALE GENOMIC DNA]</scope>
    <source>
        <tissue evidence="1">Leaf</tissue>
    </source>
</reference>
<evidence type="ECO:0000313" key="2">
    <source>
        <dbReference type="Proteomes" id="UP000501690"/>
    </source>
</evidence>
<dbReference type="EMBL" id="CP039350">
    <property type="protein sequence ID" value="QCD96148.1"/>
    <property type="molecule type" value="Genomic_DNA"/>
</dbReference>
<organism evidence="1 2">
    <name type="scientific">Vigna unguiculata</name>
    <name type="common">Cowpea</name>
    <dbReference type="NCBI Taxonomy" id="3917"/>
    <lineage>
        <taxon>Eukaryota</taxon>
        <taxon>Viridiplantae</taxon>
        <taxon>Streptophyta</taxon>
        <taxon>Embryophyta</taxon>
        <taxon>Tracheophyta</taxon>
        <taxon>Spermatophyta</taxon>
        <taxon>Magnoliopsida</taxon>
        <taxon>eudicotyledons</taxon>
        <taxon>Gunneridae</taxon>
        <taxon>Pentapetalae</taxon>
        <taxon>rosids</taxon>
        <taxon>fabids</taxon>
        <taxon>Fabales</taxon>
        <taxon>Fabaceae</taxon>
        <taxon>Papilionoideae</taxon>
        <taxon>50 kb inversion clade</taxon>
        <taxon>NPAAA clade</taxon>
        <taxon>indigoferoid/millettioid clade</taxon>
        <taxon>Phaseoleae</taxon>
        <taxon>Vigna</taxon>
    </lineage>
</organism>
<keyword evidence="2" id="KW-1185">Reference proteome</keyword>
<accession>A0A4D6M6J6</accession>